<dbReference type="GO" id="GO:0016740">
    <property type="term" value="F:transferase activity"/>
    <property type="evidence" value="ECO:0007669"/>
    <property type="project" value="UniProtKB-KW"/>
</dbReference>
<keyword evidence="1" id="KW-0808">Transferase</keyword>
<keyword evidence="2" id="KW-1185">Reference proteome</keyword>
<dbReference type="Proteomes" id="UP001623349">
    <property type="component" value="Unassembled WGS sequence"/>
</dbReference>
<proteinExistence type="predicted"/>
<evidence type="ECO:0000313" key="2">
    <source>
        <dbReference type="Proteomes" id="UP001623349"/>
    </source>
</evidence>
<comment type="caution">
    <text evidence="1">The sequence shown here is derived from an EMBL/GenBank/DDBJ whole genome shotgun (WGS) entry which is preliminary data.</text>
</comment>
<gene>
    <name evidence="1" type="ORF">APTSU1_000134700</name>
</gene>
<accession>A0ABQ0EH00</accession>
<dbReference type="EMBL" id="BAAFST010000002">
    <property type="protein sequence ID" value="GAB1286117.1"/>
    <property type="molecule type" value="Genomic_DNA"/>
</dbReference>
<reference evidence="1 2" key="1">
    <citation type="submission" date="2024-08" db="EMBL/GenBank/DDBJ databases">
        <title>The draft genome of Apodemus speciosus.</title>
        <authorList>
            <person name="Nabeshima K."/>
            <person name="Suzuki S."/>
            <person name="Onuma M."/>
        </authorList>
    </citation>
    <scope>NUCLEOTIDE SEQUENCE [LARGE SCALE GENOMIC DNA]</scope>
    <source>
        <strain evidence="1">IB14-021</strain>
    </source>
</reference>
<evidence type="ECO:0000313" key="1">
    <source>
        <dbReference type="EMBL" id="GAB1286117.1"/>
    </source>
</evidence>
<organism evidence="1 2">
    <name type="scientific">Apodemus speciosus</name>
    <name type="common">Large Japanese field mouse</name>
    <dbReference type="NCBI Taxonomy" id="105296"/>
    <lineage>
        <taxon>Eukaryota</taxon>
        <taxon>Metazoa</taxon>
        <taxon>Chordata</taxon>
        <taxon>Craniata</taxon>
        <taxon>Vertebrata</taxon>
        <taxon>Euteleostomi</taxon>
        <taxon>Mammalia</taxon>
        <taxon>Eutheria</taxon>
        <taxon>Euarchontoglires</taxon>
        <taxon>Glires</taxon>
        <taxon>Rodentia</taxon>
        <taxon>Myomorpha</taxon>
        <taxon>Muroidea</taxon>
        <taxon>Muridae</taxon>
        <taxon>Murinae</taxon>
        <taxon>Apodemus</taxon>
    </lineage>
</organism>
<protein>
    <submittedName>
        <fullName evidence="1">Histo-blood group ABO system transferase</fullName>
    </submittedName>
</protein>
<name>A0ABQ0EH00_APOSI</name>
<sequence>MMHEYGKAGSPGSCNPAKNVGKMLRNTTIGLTVFAIKKVCGVPEALPGDRGAALHGGIQGHLLRLH</sequence>